<dbReference type="RefSeq" id="WP_027273064.1">
    <property type="nucleotide sequence ID" value="NZ_BRLH01000001.1"/>
</dbReference>
<dbReference type="InterPro" id="IPR036095">
    <property type="entry name" value="PTS_EIIB-like_sf"/>
</dbReference>
<sequence length="645" mass="73254">MALFPYQRLAYLFDAIRSETLPQDELAKRFNVSTRTIRTDVSALNDVLSEYGANVVYERGLGYRLSVTDPLRYGALPMQKHQVKAIPRSSKERVDALLLKFLLAPLPIKLDDIAEEWFVSRGTLQHDMSTVRELLEKYQIVLDTIPRQGIKLVGAEQAIRACITDILWQQFSSDNERSLNSFKQDILTNIDLGYIEKVLENSVSRFDIRLTNEGRQYLIFNCAVSILRITRGHEIIHYAAEGVDDVITNAAAEIAKGFDYFLGGELSGSEEAYLSVQISAQRIPSGDVESAQDSERYSDELVDYILSYINDSYNYDLRHDKKLKADLSSHLAAMLTRVRYQLNTKNPLLSDIKQYYPFAYDVTLSAMANVEHQIPYAISEDELGYLAVHIGVGLERNYSVGYTRHPHALLVTDAGNSTIRMIEAKIVREFPQMKVQRVISLRDYEELDGVAEDFVITTVRLVEKNKPIVKIAPFPTPYQIEQIGRLAMVDRTKPYILERFFDERHFMIVKGKMTQEALFKKVCQKLEADGYVTKEFYPSLVERESIVSTLLGEGIALPHSLGLLANKTVVVTILAPNGIEWNNEKKEVANVVFLLAISKAEYEEAMAIYDLFVTFVREKATKRLLNSKSFNDFQAIAKDSLGRSA</sequence>
<dbReference type="GO" id="GO:0009401">
    <property type="term" value="P:phosphoenolpyruvate-dependent sugar phosphotransferase system"/>
    <property type="evidence" value="ECO:0007669"/>
    <property type="project" value="InterPro"/>
</dbReference>
<dbReference type="Gene3D" id="1.10.10.10">
    <property type="entry name" value="Winged helix-like DNA-binding domain superfamily/Winged helix DNA-binding domain"/>
    <property type="match status" value="1"/>
</dbReference>
<dbReference type="SUPFAM" id="SSF52794">
    <property type="entry name" value="PTS system IIB component-like"/>
    <property type="match status" value="1"/>
</dbReference>
<dbReference type="PROSITE" id="PS51099">
    <property type="entry name" value="PTS_EIIB_TYPE_2"/>
    <property type="match status" value="1"/>
</dbReference>
<dbReference type="Pfam" id="PF08279">
    <property type="entry name" value="HTH_11"/>
    <property type="match status" value="1"/>
</dbReference>
<evidence type="ECO:0000256" key="5">
    <source>
        <dbReference type="ARBA" id="ARBA00023163"/>
    </source>
</evidence>
<dbReference type="GO" id="GO:0006355">
    <property type="term" value="P:regulation of DNA-templated transcription"/>
    <property type="evidence" value="ECO:0007669"/>
    <property type="project" value="InterPro"/>
</dbReference>
<dbReference type="Gene3D" id="1.10.1790.10">
    <property type="entry name" value="PRD domain"/>
    <property type="match status" value="1"/>
</dbReference>
<dbReference type="PANTHER" id="PTHR30185">
    <property type="entry name" value="CRYPTIC BETA-GLUCOSIDE BGL OPERON ANTITERMINATOR"/>
    <property type="match status" value="1"/>
</dbReference>
<dbReference type="SUPFAM" id="SSF55804">
    <property type="entry name" value="Phoshotransferase/anion transport protein"/>
    <property type="match status" value="1"/>
</dbReference>
<evidence type="ECO:0000256" key="1">
    <source>
        <dbReference type="ARBA" id="ARBA00022679"/>
    </source>
</evidence>
<reference evidence="9" key="1">
    <citation type="submission" date="2022-06" db="EMBL/GenBank/DDBJ databases">
        <title>Draft genome sequences of Leminorella grimontii str. JCM5902.</title>
        <authorList>
            <person name="Wakabayashi Y."/>
            <person name="Kojima K."/>
        </authorList>
    </citation>
    <scope>NUCLEOTIDE SEQUENCE</scope>
    <source>
        <strain evidence="9">JCM 5902</strain>
    </source>
</reference>
<evidence type="ECO:0000256" key="3">
    <source>
        <dbReference type="ARBA" id="ARBA00023015"/>
    </source>
</evidence>
<dbReference type="PROSITE" id="PS51094">
    <property type="entry name" value="PTS_EIIA_TYPE_2"/>
    <property type="match status" value="1"/>
</dbReference>
<keyword evidence="1" id="KW-0808">Transferase</keyword>
<dbReference type="Gene3D" id="3.40.930.10">
    <property type="entry name" value="Mannitol-specific EII, Chain A"/>
    <property type="match status" value="1"/>
</dbReference>
<gene>
    <name evidence="9" type="ORF">SOASR030_06170</name>
</gene>
<accession>A0AAV5MXU1</accession>
<name>A0AAV5MXU1_9GAMM</name>
<dbReference type="GO" id="GO:0008982">
    <property type="term" value="F:protein-N(PI)-phosphohistidine-sugar phosphotransferase activity"/>
    <property type="evidence" value="ECO:0007669"/>
    <property type="project" value="InterPro"/>
</dbReference>
<dbReference type="InterPro" id="IPR011608">
    <property type="entry name" value="PRD"/>
</dbReference>
<feature type="domain" description="PRD" evidence="8">
    <location>
        <begin position="293"/>
        <end position="400"/>
    </location>
</feature>
<evidence type="ECO:0000259" key="6">
    <source>
        <dbReference type="PROSITE" id="PS51094"/>
    </source>
</evidence>
<protein>
    <submittedName>
        <fullName evidence="9">Transcriptional regulator</fullName>
    </submittedName>
</protein>
<keyword evidence="5" id="KW-0804">Transcription</keyword>
<comment type="caution">
    <text evidence="9">The sequence shown here is derived from an EMBL/GenBank/DDBJ whole genome shotgun (WGS) entry which is preliminary data.</text>
</comment>
<dbReference type="InterPro" id="IPR013196">
    <property type="entry name" value="HTH_11"/>
</dbReference>
<organism evidence="9 10">
    <name type="scientific">Leminorella grimontii</name>
    <dbReference type="NCBI Taxonomy" id="82981"/>
    <lineage>
        <taxon>Bacteria</taxon>
        <taxon>Pseudomonadati</taxon>
        <taxon>Pseudomonadota</taxon>
        <taxon>Gammaproteobacteria</taxon>
        <taxon>Enterobacterales</taxon>
        <taxon>Budviciaceae</taxon>
        <taxon>Leminorella</taxon>
    </lineage>
</organism>
<dbReference type="Proteomes" id="UP001058124">
    <property type="component" value="Unassembled WGS sequence"/>
</dbReference>
<dbReference type="AlphaFoldDB" id="A0AAV5MXU1"/>
<evidence type="ECO:0000313" key="9">
    <source>
        <dbReference type="EMBL" id="GKX54505.1"/>
    </source>
</evidence>
<dbReference type="InterPro" id="IPR002178">
    <property type="entry name" value="PTS_EIIA_type-2_dom"/>
</dbReference>
<dbReference type="CDD" id="cd05568">
    <property type="entry name" value="PTS_IIB_bgl_like"/>
    <property type="match status" value="1"/>
</dbReference>
<proteinExistence type="predicted"/>
<dbReference type="InterPro" id="IPR016152">
    <property type="entry name" value="PTrfase/Anion_transptr"/>
</dbReference>
<dbReference type="Pfam" id="PF00359">
    <property type="entry name" value="PTS_EIIA_2"/>
    <property type="match status" value="1"/>
</dbReference>
<dbReference type="InterPro" id="IPR007737">
    <property type="entry name" value="Mga_HTH"/>
</dbReference>
<feature type="domain" description="PTS EIIB type-2" evidence="7">
    <location>
        <begin position="406"/>
        <end position="495"/>
    </location>
</feature>
<dbReference type="PROSITE" id="PS51372">
    <property type="entry name" value="PRD_2"/>
    <property type="match status" value="1"/>
</dbReference>
<dbReference type="InterPro" id="IPR050661">
    <property type="entry name" value="BglG_antiterminators"/>
</dbReference>
<evidence type="ECO:0000256" key="4">
    <source>
        <dbReference type="ARBA" id="ARBA00023159"/>
    </source>
</evidence>
<dbReference type="Pfam" id="PF00874">
    <property type="entry name" value="PRD"/>
    <property type="match status" value="1"/>
</dbReference>
<dbReference type="InterPro" id="IPR013011">
    <property type="entry name" value="PTS_EIIB_2"/>
</dbReference>
<keyword evidence="10" id="KW-1185">Reference proteome</keyword>
<feature type="domain" description="PTS EIIA type-2" evidence="6">
    <location>
        <begin position="499"/>
        <end position="640"/>
    </location>
</feature>
<dbReference type="CDD" id="cd00211">
    <property type="entry name" value="PTS_IIA_fru"/>
    <property type="match status" value="1"/>
</dbReference>
<evidence type="ECO:0000256" key="2">
    <source>
        <dbReference type="ARBA" id="ARBA00022737"/>
    </source>
</evidence>
<evidence type="ECO:0000259" key="8">
    <source>
        <dbReference type="PROSITE" id="PS51372"/>
    </source>
</evidence>
<evidence type="ECO:0000313" key="10">
    <source>
        <dbReference type="Proteomes" id="UP001058124"/>
    </source>
</evidence>
<evidence type="ECO:0000259" key="7">
    <source>
        <dbReference type="PROSITE" id="PS51099"/>
    </source>
</evidence>
<dbReference type="SUPFAM" id="SSF63520">
    <property type="entry name" value="PTS-regulatory domain, PRD"/>
    <property type="match status" value="1"/>
</dbReference>
<dbReference type="InterPro" id="IPR036388">
    <property type="entry name" value="WH-like_DNA-bd_sf"/>
</dbReference>
<dbReference type="Gene3D" id="3.40.50.2300">
    <property type="match status" value="1"/>
</dbReference>
<dbReference type="InterPro" id="IPR036634">
    <property type="entry name" value="PRD_sf"/>
</dbReference>
<keyword evidence="4" id="KW-0010">Activator</keyword>
<dbReference type="Pfam" id="PF05043">
    <property type="entry name" value="Mga"/>
    <property type="match status" value="1"/>
</dbReference>
<keyword evidence="3" id="KW-0805">Transcription regulation</keyword>
<dbReference type="PANTHER" id="PTHR30185:SF13">
    <property type="entry name" value="LICABCH OPERON REGULATOR-RELATED"/>
    <property type="match status" value="1"/>
</dbReference>
<dbReference type="EMBL" id="BRLH01000001">
    <property type="protein sequence ID" value="GKX54505.1"/>
    <property type="molecule type" value="Genomic_DNA"/>
</dbReference>
<keyword evidence="2" id="KW-0677">Repeat</keyword>